<dbReference type="AlphaFoldDB" id="A0A0C2JDK1"/>
<dbReference type="InterPro" id="IPR000504">
    <property type="entry name" value="RRM_dom"/>
</dbReference>
<dbReference type="SUPFAM" id="SSF54928">
    <property type="entry name" value="RNA-binding domain, RBD"/>
    <property type="match status" value="1"/>
</dbReference>
<dbReference type="EMBL" id="JWZT01003269">
    <property type="protein sequence ID" value="KII67243.1"/>
    <property type="molecule type" value="Genomic_DNA"/>
</dbReference>
<evidence type="ECO:0000313" key="3">
    <source>
        <dbReference type="EMBL" id="KII67243.1"/>
    </source>
</evidence>
<feature type="compositionally biased region" description="Basic and acidic residues" evidence="1">
    <location>
        <begin position="177"/>
        <end position="194"/>
    </location>
</feature>
<feature type="region of interest" description="Disordered" evidence="1">
    <location>
        <begin position="108"/>
        <end position="215"/>
    </location>
</feature>
<dbReference type="Proteomes" id="UP000031668">
    <property type="component" value="Unassembled WGS sequence"/>
</dbReference>
<accession>A0A0C2JDK1</accession>
<reference evidence="3 4" key="1">
    <citation type="journal article" date="2014" name="Genome Biol. Evol.">
        <title>The genome of the myxosporean Thelohanellus kitauei shows adaptations to nutrient acquisition within its fish host.</title>
        <authorList>
            <person name="Yang Y."/>
            <person name="Xiong J."/>
            <person name="Zhou Z."/>
            <person name="Huo F."/>
            <person name="Miao W."/>
            <person name="Ran C."/>
            <person name="Liu Y."/>
            <person name="Zhang J."/>
            <person name="Feng J."/>
            <person name="Wang M."/>
            <person name="Wang M."/>
            <person name="Wang L."/>
            <person name="Yao B."/>
        </authorList>
    </citation>
    <scope>NUCLEOTIDE SEQUENCE [LARGE SCALE GENOMIC DNA]</scope>
    <source>
        <strain evidence="3">Wuqing</strain>
    </source>
</reference>
<name>A0A0C2JDK1_THEKT</name>
<proteinExistence type="predicted"/>
<feature type="compositionally biased region" description="Basic residues" evidence="1">
    <location>
        <begin position="195"/>
        <end position="207"/>
    </location>
</feature>
<evidence type="ECO:0000313" key="4">
    <source>
        <dbReference type="Proteomes" id="UP000031668"/>
    </source>
</evidence>
<organism evidence="3 4">
    <name type="scientific">Thelohanellus kitauei</name>
    <name type="common">Myxosporean</name>
    <dbReference type="NCBI Taxonomy" id="669202"/>
    <lineage>
        <taxon>Eukaryota</taxon>
        <taxon>Metazoa</taxon>
        <taxon>Cnidaria</taxon>
        <taxon>Myxozoa</taxon>
        <taxon>Myxosporea</taxon>
        <taxon>Bivalvulida</taxon>
        <taxon>Platysporina</taxon>
        <taxon>Myxobolidae</taxon>
        <taxon>Thelohanellus</taxon>
    </lineage>
</organism>
<keyword evidence="4" id="KW-1185">Reference proteome</keyword>
<feature type="compositionally biased region" description="Basic residues" evidence="1">
    <location>
        <begin position="165"/>
        <end position="176"/>
    </location>
</feature>
<gene>
    <name evidence="3" type="ORF">RF11_13879</name>
</gene>
<feature type="compositionally biased region" description="Basic and acidic residues" evidence="1">
    <location>
        <begin position="127"/>
        <end position="150"/>
    </location>
</feature>
<comment type="caution">
    <text evidence="3">The sequence shown here is derived from an EMBL/GenBank/DDBJ whole genome shotgun (WGS) entry which is preliminary data.</text>
</comment>
<evidence type="ECO:0000259" key="2">
    <source>
        <dbReference type="Pfam" id="PF00076"/>
    </source>
</evidence>
<dbReference type="Pfam" id="PF00076">
    <property type="entry name" value="RRM_1"/>
    <property type="match status" value="1"/>
</dbReference>
<protein>
    <recommendedName>
        <fullName evidence="2">RRM domain-containing protein</fullName>
    </recommendedName>
</protein>
<feature type="domain" description="RRM" evidence="2">
    <location>
        <begin position="33"/>
        <end position="87"/>
    </location>
</feature>
<dbReference type="OrthoDB" id="7763451at2759"/>
<dbReference type="GO" id="GO:0003723">
    <property type="term" value="F:RNA binding"/>
    <property type="evidence" value="ECO:0007669"/>
    <property type="project" value="InterPro"/>
</dbReference>
<dbReference type="InterPro" id="IPR035979">
    <property type="entry name" value="RBD_domain_sf"/>
</dbReference>
<evidence type="ECO:0000256" key="1">
    <source>
        <dbReference type="SAM" id="MobiDB-lite"/>
    </source>
</evidence>
<sequence length="215" mass="24983">MLTPEVFNTHMPTALCHNFSRGSTLVVHIFIKPDVLLTLFSGVGEVKYVKVGNVPGCETNYGLIEFTDSGSIPYALQYNDFPLNGINIKTDYSLITIDKKLVYRRNRLDRSSSSEAYPHRRSGKSPEWVRTHQKDIEDRSRPKSPAEKSVEKRRHRERSKSLERSRKRRRDRRSKSRSREQIKERRSKDVDNHKSSSKRKDRSKRKSASLTPISP</sequence>